<evidence type="ECO:0000256" key="5">
    <source>
        <dbReference type="ARBA" id="ARBA00022759"/>
    </source>
</evidence>
<comment type="function">
    <text evidence="7">DNA repair enzyme involved in the repair of deaminated bases. Selectively cleaves double-stranded DNA at the second phosphodiester bond 3' to a deoxyinosine leaving behind the intact lesion on the nicked DNA.</text>
</comment>
<protein>
    <recommendedName>
        <fullName evidence="7">Endonuclease V</fullName>
        <ecNumber evidence="7">3.1.21.7</ecNumber>
    </recommendedName>
    <alternativeName>
        <fullName evidence="7">Deoxyinosine 3'endonuclease</fullName>
    </alternativeName>
    <alternativeName>
        <fullName evidence="7">Deoxyribonuclease V</fullName>
        <shortName evidence="7">DNase V</shortName>
    </alternativeName>
</protein>
<evidence type="ECO:0000313" key="8">
    <source>
        <dbReference type="EMBL" id="ADI74560.1"/>
    </source>
</evidence>
<dbReference type="GO" id="GO:0016891">
    <property type="term" value="F:RNA endonuclease activity producing 5'-phosphomonoesters, hydrolytic mechanism"/>
    <property type="evidence" value="ECO:0007669"/>
    <property type="project" value="TreeGrafter"/>
</dbReference>
<dbReference type="GO" id="GO:0003727">
    <property type="term" value="F:single-stranded RNA binding"/>
    <property type="evidence" value="ECO:0007669"/>
    <property type="project" value="TreeGrafter"/>
</dbReference>
<dbReference type="HOGENOM" id="CLU_047631_1_1_2"/>
<sequence length="252" mass="27925">MNKNYSEKLFNPDTYDRDNLIQIQSKIASSISYEDDFEPLEIIGGSDCAFVDDLIICGIVVLNYNTMDVIEKTHIIQKVTFPYISTFLSFREGDAIASALFKLDNIPDLLMFDGCGINHPRKVGIASHVGAVLDIPTIGVAKKILCGNTQSGTPESVGVSKPLVYKSKTIGYLYKSKKGTNPIIIAPGHRVSLESSLAIVKDCIKNHKLPEPTRLAHNHVNDVKKQLQYRSNNENINKWTGYKNSKHKGTDG</sequence>
<keyword evidence="3 7" id="KW-0963">Cytoplasm</keyword>
<keyword evidence="7" id="KW-0234">DNA repair</keyword>
<keyword evidence="9" id="KW-1185">Reference proteome</keyword>
<evidence type="ECO:0000313" key="9">
    <source>
        <dbReference type="Proteomes" id="UP000000391"/>
    </source>
</evidence>
<dbReference type="GO" id="GO:0006281">
    <property type="term" value="P:DNA repair"/>
    <property type="evidence" value="ECO:0007669"/>
    <property type="project" value="UniProtKB-UniRule"/>
</dbReference>
<dbReference type="GO" id="GO:0043737">
    <property type="term" value="F:deoxyribonuclease V activity"/>
    <property type="evidence" value="ECO:0007669"/>
    <property type="project" value="UniProtKB-UniRule"/>
</dbReference>
<dbReference type="AlphaFoldDB" id="D7EB43"/>
<dbReference type="Gene3D" id="3.30.2170.10">
    <property type="entry name" value="archaeoglobus fulgidus dsm 4304 superfamily"/>
    <property type="match status" value="1"/>
</dbReference>
<dbReference type="EMBL" id="CP002069">
    <property type="protein sequence ID" value="ADI74560.1"/>
    <property type="molecule type" value="Genomic_DNA"/>
</dbReference>
<keyword evidence="5 7" id="KW-0255">Endonuclease</keyword>
<feature type="binding site" evidence="7">
    <location>
        <position position="113"/>
    </location>
    <ligand>
        <name>Mg(2+)</name>
        <dbReference type="ChEBI" id="CHEBI:18420"/>
    </ligand>
</feature>
<evidence type="ECO:0000256" key="7">
    <source>
        <dbReference type="HAMAP-Rule" id="MF_00801"/>
    </source>
</evidence>
<evidence type="ECO:0000256" key="3">
    <source>
        <dbReference type="ARBA" id="ARBA00022490"/>
    </source>
</evidence>
<dbReference type="GO" id="GO:0005737">
    <property type="term" value="C:cytoplasm"/>
    <property type="evidence" value="ECO:0007669"/>
    <property type="project" value="UniProtKB-SubCell"/>
</dbReference>
<feature type="site" description="Interaction with target DNA" evidence="7">
    <location>
        <position position="83"/>
    </location>
</feature>
<dbReference type="OrthoDB" id="7885at2157"/>
<keyword evidence="7" id="KW-0479">Metal-binding</keyword>
<dbReference type="Pfam" id="PF04493">
    <property type="entry name" value="Endonuclease_5"/>
    <property type="match status" value="1"/>
</dbReference>
<proteinExistence type="inferred from homology"/>
<keyword evidence="7" id="KW-0460">Magnesium</keyword>
<dbReference type="GO" id="GO:0000287">
    <property type="term" value="F:magnesium ion binding"/>
    <property type="evidence" value="ECO:0007669"/>
    <property type="project" value="UniProtKB-UniRule"/>
</dbReference>
<dbReference type="KEGG" id="mev:Metev_1722"/>
<evidence type="ECO:0000256" key="1">
    <source>
        <dbReference type="ARBA" id="ARBA00001835"/>
    </source>
</evidence>
<evidence type="ECO:0000256" key="6">
    <source>
        <dbReference type="ARBA" id="ARBA00022801"/>
    </source>
</evidence>
<comment type="similarity">
    <text evidence="7">Belongs to the endonuclease V family.</text>
</comment>
<gene>
    <name evidence="7" type="primary">nfi</name>
    <name evidence="8" type="ordered locus">Metev_1722</name>
</gene>
<comment type="subcellular location">
    <subcellularLocation>
        <location evidence="2 7">Cytoplasm</location>
    </subcellularLocation>
</comment>
<feature type="binding site" evidence="7">
    <location>
        <position position="47"/>
    </location>
    <ligand>
        <name>Mg(2+)</name>
        <dbReference type="ChEBI" id="CHEBI:18420"/>
    </ligand>
</feature>
<organism evidence="8 9">
    <name type="scientific">Methanohalobium evestigatum (strain ATCC BAA-1072 / DSM 3721 / NBRC 107634 / OCM 161 / Z-7303)</name>
    <dbReference type="NCBI Taxonomy" id="644295"/>
    <lineage>
        <taxon>Archaea</taxon>
        <taxon>Methanobacteriati</taxon>
        <taxon>Methanobacteriota</taxon>
        <taxon>Stenosarchaea group</taxon>
        <taxon>Methanomicrobia</taxon>
        <taxon>Methanosarcinales</taxon>
        <taxon>Methanosarcinaceae</taxon>
        <taxon>Methanohalobium</taxon>
    </lineage>
</organism>
<dbReference type="GeneID" id="9347367"/>
<dbReference type="HAMAP" id="MF_00801">
    <property type="entry name" value="Endonuclease_5"/>
    <property type="match status" value="1"/>
</dbReference>
<comment type="catalytic activity">
    <reaction evidence="1 7">
        <text>Endonucleolytic cleavage at apurinic or apyrimidinic sites to products with a 5'-phosphate.</text>
        <dbReference type="EC" id="3.1.21.7"/>
    </reaction>
</comment>
<keyword evidence="6 7" id="KW-0378">Hydrolase</keyword>
<keyword evidence="7" id="KW-0227">DNA damage</keyword>
<accession>D7EB43</accession>
<dbReference type="STRING" id="644295.Metev_1722"/>
<evidence type="ECO:0000256" key="4">
    <source>
        <dbReference type="ARBA" id="ARBA00022722"/>
    </source>
</evidence>
<dbReference type="PANTHER" id="PTHR28511:SF1">
    <property type="entry name" value="ENDONUCLEASE V"/>
    <property type="match status" value="1"/>
</dbReference>
<dbReference type="PANTHER" id="PTHR28511">
    <property type="entry name" value="ENDONUCLEASE V"/>
    <property type="match status" value="1"/>
</dbReference>
<name>D7EB43_METEZ</name>
<reference evidence="8 9" key="1">
    <citation type="submission" date="2010-06" db="EMBL/GenBank/DDBJ databases">
        <title>Complete sequence chromosome of Methanohalobium evestigatum Z-7303.</title>
        <authorList>
            <consortium name="US DOE Joint Genome Institute"/>
            <person name="Lucas S."/>
            <person name="Copeland A."/>
            <person name="Lapidus A."/>
            <person name="Cheng J.-F."/>
            <person name="Bruce D."/>
            <person name="Goodwin L."/>
            <person name="Pitluck S."/>
            <person name="Saunders E."/>
            <person name="Detter J.C."/>
            <person name="Han C."/>
            <person name="Tapia R."/>
            <person name="Land M."/>
            <person name="Hauser L."/>
            <person name="Kyrpides N."/>
            <person name="Mikhailova N."/>
            <person name="Sieprawska-Lupa M."/>
            <person name="Whitman W.B."/>
            <person name="Anderson I."/>
            <person name="Woyke T."/>
        </authorList>
    </citation>
    <scope>NUCLEOTIDE SEQUENCE [LARGE SCALE GENOMIC DNA]</scope>
    <source>
        <strain evidence="9">ATCC BAA-1072 / DSM 3721 / NBRC 107634 / OCM 161 / Z-7303</strain>
    </source>
</reference>
<keyword evidence="4 7" id="KW-0540">Nuclease</keyword>
<dbReference type="CDD" id="cd06559">
    <property type="entry name" value="Endonuclease_V"/>
    <property type="match status" value="1"/>
</dbReference>
<dbReference type="Proteomes" id="UP000000391">
    <property type="component" value="Chromosome"/>
</dbReference>
<dbReference type="EC" id="3.1.21.7" evidence="7"/>
<dbReference type="RefSeq" id="WP_013195125.1">
    <property type="nucleotide sequence ID" value="NC_014253.1"/>
</dbReference>
<evidence type="ECO:0000256" key="2">
    <source>
        <dbReference type="ARBA" id="ARBA00004496"/>
    </source>
</evidence>
<dbReference type="InterPro" id="IPR007581">
    <property type="entry name" value="Endonuclease-V"/>
</dbReference>
<comment type="cofactor">
    <cofactor evidence="7">
        <name>Mg(2+)</name>
        <dbReference type="ChEBI" id="CHEBI:18420"/>
    </cofactor>
</comment>